<dbReference type="AlphaFoldDB" id="A0A8H8DIC5"/>
<dbReference type="EMBL" id="JAEFCI010006933">
    <property type="protein sequence ID" value="KAG5459380.1"/>
    <property type="molecule type" value="Genomic_DNA"/>
</dbReference>
<organism evidence="2 3">
    <name type="scientific">Olpidium bornovanus</name>
    <dbReference type="NCBI Taxonomy" id="278681"/>
    <lineage>
        <taxon>Eukaryota</taxon>
        <taxon>Fungi</taxon>
        <taxon>Fungi incertae sedis</taxon>
        <taxon>Olpidiomycota</taxon>
        <taxon>Olpidiomycotina</taxon>
        <taxon>Olpidiomycetes</taxon>
        <taxon>Olpidiales</taxon>
        <taxon>Olpidiaceae</taxon>
        <taxon>Olpidium</taxon>
    </lineage>
</organism>
<feature type="region of interest" description="Disordered" evidence="1">
    <location>
        <begin position="44"/>
        <end position="103"/>
    </location>
</feature>
<evidence type="ECO:0000256" key="1">
    <source>
        <dbReference type="SAM" id="MobiDB-lite"/>
    </source>
</evidence>
<evidence type="ECO:0000313" key="3">
    <source>
        <dbReference type="Proteomes" id="UP000673691"/>
    </source>
</evidence>
<keyword evidence="3" id="KW-1185">Reference proteome</keyword>
<protein>
    <submittedName>
        <fullName evidence="2">Uncharacterized protein</fullName>
    </submittedName>
</protein>
<accession>A0A8H8DIC5</accession>
<name>A0A8H8DIC5_9FUNG</name>
<sequence length="334" mass="37102">MKPWLLEVNFSPSLNEDCEIDLQVKRVRLSVKCTRFCTHSAPSPLGSSSIAVDGRPGNPPSPRRAGRAPGDRRLGGRQPGPGRPDRKRGRSRPDGKESTSSAASAFAWETRLRRNVLQPRVAVLPPGRLRVGLGLAGAEGGRVRIAGRRRVPADLPIQRRDEGLVDATERAARAVAVRRQFTSSERAGTFAEVERGADPQPAENSLPRGFCEVKNPRQVSAGPKLTILVGETWAPAQQRGCRPQESSRKKMKVWFTSDAMKKPLSSMDFRIPHLSCSKSQNFKWIHRKPATRYPGLYYSEETMNLDRFLLSVCVRVGDKSPNVRRNSLYAYEIA</sequence>
<dbReference type="Pfam" id="PF03133">
    <property type="entry name" value="TTL"/>
    <property type="match status" value="1"/>
</dbReference>
<reference evidence="2 3" key="1">
    <citation type="journal article" name="Sci. Rep.">
        <title>Genome-scale phylogenetic analyses confirm Olpidium as the closest living zoosporic fungus to the non-flagellated, terrestrial fungi.</title>
        <authorList>
            <person name="Chang Y."/>
            <person name="Rochon D."/>
            <person name="Sekimoto S."/>
            <person name="Wang Y."/>
            <person name="Chovatia M."/>
            <person name="Sandor L."/>
            <person name="Salamov A."/>
            <person name="Grigoriev I.V."/>
            <person name="Stajich J.E."/>
            <person name="Spatafora J.W."/>
        </authorList>
    </citation>
    <scope>NUCLEOTIDE SEQUENCE [LARGE SCALE GENOMIC DNA]</scope>
    <source>
        <strain evidence="2">S191</strain>
    </source>
</reference>
<evidence type="ECO:0000313" key="2">
    <source>
        <dbReference type="EMBL" id="KAG5459380.1"/>
    </source>
</evidence>
<proteinExistence type="predicted"/>
<gene>
    <name evidence="2" type="ORF">BJ554DRAFT_218</name>
</gene>
<comment type="caution">
    <text evidence="2">The sequence shown here is derived from an EMBL/GenBank/DDBJ whole genome shotgun (WGS) entry which is preliminary data.</text>
</comment>
<dbReference type="Proteomes" id="UP000673691">
    <property type="component" value="Unassembled WGS sequence"/>
</dbReference>
<dbReference type="InterPro" id="IPR004344">
    <property type="entry name" value="TTL/TTLL_fam"/>
</dbReference>